<reference evidence="1 2" key="1">
    <citation type="journal article" date="2017" name="Front. Microbiol.">
        <title>Double-Face Meets the Bacterial World: The Opportunistic Pathogen Stenotrophomonas maltophilia.</title>
        <authorList>
            <person name="Lira F."/>
            <person name="Berg G."/>
            <person name="Martinez J.L."/>
        </authorList>
    </citation>
    <scope>NUCLEOTIDE SEQUENCE [LARGE SCALE GENOMIC DNA]</scope>
    <source>
        <strain evidence="1 2">EA1</strain>
    </source>
</reference>
<protein>
    <submittedName>
        <fullName evidence="1">Uncharacterized protein</fullName>
    </submittedName>
</protein>
<sequence length="112" mass="11913">MQYCQTPLQALLANSGDYDGRHVAAFGYLLHEGGSSDALGPSADALRRIDFIGCVAVDLSGAEYEDSVRGIEQGLYFVMVQGVYHAGAVNGACVGELRAPFISRISKVDEVD</sequence>
<proteinExistence type="predicted"/>
<accession>A0A2J0UDD3</accession>
<dbReference type="AlphaFoldDB" id="A0A2J0UDD3"/>
<name>A0A2J0UDD3_STEMA</name>
<comment type="caution">
    <text evidence="1">The sequence shown here is derived from an EMBL/GenBank/DDBJ whole genome shotgun (WGS) entry which is preliminary data.</text>
</comment>
<gene>
    <name evidence="1" type="ORF">B9Y64_07715</name>
</gene>
<organism evidence="1 2">
    <name type="scientific">Stenotrophomonas maltophilia</name>
    <name type="common">Pseudomonas maltophilia</name>
    <name type="synonym">Xanthomonas maltophilia</name>
    <dbReference type="NCBI Taxonomy" id="40324"/>
    <lineage>
        <taxon>Bacteria</taxon>
        <taxon>Pseudomonadati</taxon>
        <taxon>Pseudomonadota</taxon>
        <taxon>Gammaproteobacteria</taxon>
        <taxon>Lysobacterales</taxon>
        <taxon>Lysobacteraceae</taxon>
        <taxon>Stenotrophomonas</taxon>
        <taxon>Stenotrophomonas maltophilia group</taxon>
    </lineage>
</organism>
<dbReference type="EMBL" id="NEQV01000002">
    <property type="protein sequence ID" value="PJL31458.1"/>
    <property type="molecule type" value="Genomic_DNA"/>
</dbReference>
<evidence type="ECO:0000313" key="2">
    <source>
        <dbReference type="Proteomes" id="UP000230167"/>
    </source>
</evidence>
<evidence type="ECO:0000313" key="1">
    <source>
        <dbReference type="EMBL" id="PJL31458.1"/>
    </source>
</evidence>
<dbReference type="Proteomes" id="UP000230167">
    <property type="component" value="Unassembled WGS sequence"/>
</dbReference>